<feature type="domain" description="T20D4.11-like" evidence="6">
    <location>
        <begin position="741"/>
        <end position="889"/>
    </location>
</feature>
<feature type="region of interest" description="Disordered" evidence="3">
    <location>
        <begin position="893"/>
        <end position="931"/>
    </location>
</feature>
<feature type="compositionally biased region" description="Low complexity" evidence="3">
    <location>
        <begin position="1518"/>
        <end position="1546"/>
    </location>
</feature>
<keyword evidence="4" id="KW-0472">Membrane</keyword>
<evidence type="ECO:0000313" key="7">
    <source>
        <dbReference type="EMBL" id="KAL3068339.1"/>
    </source>
</evidence>
<feature type="compositionally biased region" description="Basic and acidic residues" evidence="3">
    <location>
        <begin position="893"/>
        <end position="928"/>
    </location>
</feature>
<dbReference type="PANTHER" id="PTHR37431:SF5">
    <property type="entry name" value="PROTEIN CBG06905"/>
    <property type="match status" value="1"/>
</dbReference>
<feature type="region of interest" description="Disordered" evidence="3">
    <location>
        <begin position="1506"/>
        <end position="1594"/>
    </location>
</feature>
<dbReference type="EMBL" id="JBICBT010001408">
    <property type="protein sequence ID" value="KAL3068339.1"/>
    <property type="molecule type" value="Genomic_DNA"/>
</dbReference>
<evidence type="ECO:0000256" key="2">
    <source>
        <dbReference type="PROSITE-ProRule" id="PRU00124"/>
    </source>
</evidence>
<feature type="compositionally biased region" description="Basic and acidic residues" evidence="3">
    <location>
        <begin position="1548"/>
        <end position="1558"/>
    </location>
</feature>
<comment type="caution">
    <text evidence="2">Lacks conserved residue(s) required for the propagation of feature annotation.</text>
</comment>
<evidence type="ECO:0000256" key="4">
    <source>
        <dbReference type="SAM" id="Phobius"/>
    </source>
</evidence>
<dbReference type="InterPro" id="IPR002542">
    <property type="entry name" value="T20D4.11-like_dom"/>
</dbReference>
<evidence type="ECO:0000313" key="8">
    <source>
        <dbReference type="Proteomes" id="UP001620626"/>
    </source>
</evidence>
<dbReference type="Pfam" id="PF00057">
    <property type="entry name" value="Ldl_recept_a"/>
    <property type="match status" value="1"/>
</dbReference>
<proteinExistence type="predicted"/>
<evidence type="ECO:0000256" key="1">
    <source>
        <dbReference type="ARBA" id="ARBA00023157"/>
    </source>
</evidence>
<dbReference type="Gene3D" id="4.10.400.10">
    <property type="entry name" value="Low-density Lipoprotein Receptor"/>
    <property type="match status" value="1"/>
</dbReference>
<name>A0ABD2HN43_9BILA</name>
<gene>
    <name evidence="7" type="ORF">niasHT_030630</name>
</gene>
<keyword evidence="4" id="KW-0812">Transmembrane</keyword>
<protein>
    <recommendedName>
        <fullName evidence="6">T20D4.11-like domain-containing protein</fullName>
    </recommendedName>
</protein>
<feature type="signal peptide" evidence="5">
    <location>
        <begin position="1"/>
        <end position="20"/>
    </location>
</feature>
<dbReference type="PROSITE" id="PS50068">
    <property type="entry name" value="LDLRA_2"/>
    <property type="match status" value="1"/>
</dbReference>
<dbReference type="InterPro" id="IPR036055">
    <property type="entry name" value="LDL_receptor-like_sf"/>
</dbReference>
<feature type="region of interest" description="Disordered" evidence="3">
    <location>
        <begin position="274"/>
        <end position="302"/>
    </location>
</feature>
<feature type="compositionally biased region" description="Low complexity" evidence="3">
    <location>
        <begin position="288"/>
        <end position="298"/>
    </location>
</feature>
<accession>A0ABD2HN43</accession>
<dbReference type="Pfam" id="PF01579">
    <property type="entry name" value="DUF19"/>
    <property type="match status" value="2"/>
</dbReference>
<dbReference type="Proteomes" id="UP001620626">
    <property type="component" value="Unassembled WGS sequence"/>
</dbReference>
<keyword evidence="1" id="KW-1015">Disulfide bond</keyword>
<feature type="compositionally biased region" description="Low complexity" evidence="3">
    <location>
        <begin position="1562"/>
        <end position="1575"/>
    </location>
</feature>
<dbReference type="SUPFAM" id="SSF57424">
    <property type="entry name" value="LDL receptor-like module"/>
    <property type="match status" value="1"/>
</dbReference>
<dbReference type="InterPro" id="IPR002172">
    <property type="entry name" value="LDrepeatLR_classA_rpt"/>
</dbReference>
<keyword evidence="5" id="KW-0732">Signal</keyword>
<evidence type="ECO:0000256" key="3">
    <source>
        <dbReference type="SAM" id="MobiDB-lite"/>
    </source>
</evidence>
<keyword evidence="8" id="KW-1185">Reference proteome</keyword>
<sequence length="1624" mass="175633">MCPFSLFLLLLLSPILSSFASSQHKNDSSFLPGDCSSPDTFVCPREGACIPSDWVGDGESDCEDGADEAADIGGGRDDPFGILTGAEQSHNDSSETDQLAISPAFFFPPIPSPNSSFSACPNCSQPLEVWVGQLVEMLDSHDNRSSASIFGHPKCRSLLSRACPLLTVCGQCPPNSLSVSSLFPWTRLQLFLCELLEPTLRDHSKCLGTIPSNCARTATASVFLSPHCRFLDRTVRSVQCLETDVPSECSESALEMIGPLRSEAEHWMEELKCEPSGKENDPMKTALPSMPSNSAPSPSLAPSPFVPSSSAIFRPIASFPSPSLSSNSTDLRDQQLKDQLGVDSHILWDALWALARADEICSKDAQQKNEWATEGATAIASKICERIDVLAKGKCLEELARKEGGKCTNRTHVPANSSAAFSCALIDSFGKSIECAVKSLNELCPAEVEEAVVGIQEQLNDEAISRQCFAQRQSQEAAPANTPAEETHDEFPLNPVHQKCSPEQEESSLVCLVELAELNGRLQRLGSLQLLIADNATLASVCEVFSRYEQCLAERVFSAGKGPRGARCSLNSPLNALARIGLSPLCSSRSRLFLLDRSSACLNAPLAHCHAPMEAVGRAVGAMLQGVHGQAHMCKAFYSLRSAFRCGQQTMRERCAKEAETAKKMDEHLTEMQRTLESLGREEGCPADEPSNLEELLSRRVLPAGRPPMGAAPLLTLRGPTAPQARPLPTADALTPKDNQCDEQQQQLFNECVQPLTAFQPHPLAVIKQPKLIDQACQAFRNFSECRLRAQCFPLWARGMSAMFDFACGPRGSALYSEVRQCIRRNIARPNVKECVVAFSHGAPKDACPSARTLLSCAVPELSERCGEKAVQFVHEYVAVFAKAVDPNCALMGRREGERDNGGQTDKGETREKGEMRENAGQSDKEEQNIEVGMESGRKGPIAALNCSDEQQQLVRHCAAPLEALHAQLGELFEGGLQNVLKNLNGLAPLFAQGCMLGAEFRQCLSSLSSSSAADNESNRCVVSSCLVAAGAGICDQPDATQAIDTHLGCVFKQVSDPEFGKCLRTTLVPIKQFSLASLRQALPQFVDCVHEIVQRTCGPIPLNVLHVLASKDNICPVNGPKATEQSEGKMASSALLPPTTCTTEMKQIRLGCQRDFLLAKYTFRPVSLLHLISNTSNASSSIPSSDAFCAGDFAALSQCMRRTAPCDADEPYGRARALRALGTAICSARAEFSQLARCVEAMTESVAGRKCEAQHKSGGINGTFVDALLEKDALGEHDAGTLCAMANDTTQCLAPAVFSECGTDSLEFMFSASNEYLAQIIPGNGCQLEMPSLAIEHSTGCAEQELVAYLECESHVDHFRPRPLALISNQSEWDGFCHSVQKKFKPCMEALKCRPEPAAGAALILYDTVCEREITSRDQRRFGTCLLNVTESALVRPCLSSFRLVDLLGTDAGPRVCAAVNDLLQCAANTINEQCGEEALLHVYDVYNGWSNAFHRSCELSPPNLTKSHGEEEELMTTDVSTTTKTTTKLITTKEMTTQRTTQMEGKNGRKAAEGTEPKGTTPTLAATSTTAKGTTDKAKGTTEKPKGPNGAVTPSQIHPIAFFLPLLAAFFSLCSWRPFFLR</sequence>
<feature type="chain" id="PRO_5044757555" description="T20D4.11-like domain-containing protein" evidence="5">
    <location>
        <begin position="21"/>
        <end position="1624"/>
    </location>
</feature>
<organism evidence="7 8">
    <name type="scientific">Heterodera trifolii</name>
    <dbReference type="NCBI Taxonomy" id="157864"/>
    <lineage>
        <taxon>Eukaryota</taxon>
        <taxon>Metazoa</taxon>
        <taxon>Ecdysozoa</taxon>
        <taxon>Nematoda</taxon>
        <taxon>Chromadorea</taxon>
        <taxon>Rhabditida</taxon>
        <taxon>Tylenchina</taxon>
        <taxon>Tylenchomorpha</taxon>
        <taxon>Tylenchoidea</taxon>
        <taxon>Heteroderidae</taxon>
        <taxon>Heteroderinae</taxon>
        <taxon>Heterodera</taxon>
    </lineage>
</organism>
<reference evidence="7 8" key="1">
    <citation type="submission" date="2024-10" db="EMBL/GenBank/DDBJ databases">
        <authorList>
            <person name="Kim D."/>
        </authorList>
    </citation>
    <scope>NUCLEOTIDE SEQUENCE [LARGE SCALE GENOMIC DNA]</scope>
    <source>
        <strain evidence="7">BH-2024</strain>
    </source>
</reference>
<evidence type="ECO:0000259" key="6">
    <source>
        <dbReference type="Pfam" id="PF01579"/>
    </source>
</evidence>
<feature type="compositionally biased region" description="Basic and acidic residues" evidence="3">
    <location>
        <begin position="1576"/>
        <end position="1588"/>
    </location>
</feature>
<comment type="caution">
    <text evidence="7">The sequence shown here is derived from an EMBL/GenBank/DDBJ whole genome shotgun (WGS) entry which is preliminary data.</text>
</comment>
<dbReference type="CDD" id="cd00112">
    <property type="entry name" value="LDLa"/>
    <property type="match status" value="1"/>
</dbReference>
<feature type="transmembrane region" description="Helical" evidence="4">
    <location>
        <begin position="1602"/>
        <end position="1622"/>
    </location>
</feature>
<evidence type="ECO:0000256" key="5">
    <source>
        <dbReference type="SAM" id="SignalP"/>
    </source>
</evidence>
<keyword evidence="4" id="KW-1133">Transmembrane helix</keyword>
<dbReference type="SMART" id="SM00192">
    <property type="entry name" value="LDLa"/>
    <property type="match status" value="1"/>
</dbReference>
<feature type="domain" description="T20D4.11-like" evidence="6">
    <location>
        <begin position="1342"/>
        <end position="1499"/>
    </location>
</feature>
<dbReference type="PANTHER" id="PTHR37431">
    <property type="entry name" value="PROTEIN CBG06927"/>
    <property type="match status" value="1"/>
</dbReference>